<dbReference type="Pfam" id="PF02743">
    <property type="entry name" value="dCache_1"/>
    <property type="match status" value="1"/>
</dbReference>
<feature type="transmembrane region" description="Helical" evidence="10">
    <location>
        <begin position="58"/>
        <end position="78"/>
    </location>
</feature>
<dbReference type="Gene3D" id="6.10.340.10">
    <property type="match status" value="1"/>
</dbReference>
<evidence type="ECO:0000256" key="4">
    <source>
        <dbReference type="ARBA" id="ARBA00022692"/>
    </source>
</evidence>
<dbReference type="InterPro" id="IPR033479">
    <property type="entry name" value="dCache_1"/>
</dbReference>
<dbReference type="Gene3D" id="1.10.287.950">
    <property type="entry name" value="Methyl-accepting chemotaxis protein"/>
    <property type="match status" value="1"/>
</dbReference>
<evidence type="ECO:0000256" key="3">
    <source>
        <dbReference type="ARBA" id="ARBA00022500"/>
    </source>
</evidence>
<evidence type="ECO:0000256" key="5">
    <source>
        <dbReference type="ARBA" id="ARBA00022989"/>
    </source>
</evidence>
<dbReference type="CDD" id="cd12914">
    <property type="entry name" value="PDC1_DGC_like"/>
    <property type="match status" value="1"/>
</dbReference>
<evidence type="ECO:0000313" key="14">
    <source>
        <dbReference type="Proteomes" id="UP000214880"/>
    </source>
</evidence>
<evidence type="ECO:0000256" key="9">
    <source>
        <dbReference type="PROSITE-ProRule" id="PRU00284"/>
    </source>
</evidence>
<keyword evidence="3" id="KW-0145">Chemotaxis</keyword>
<dbReference type="Pfam" id="PF00672">
    <property type="entry name" value="HAMP"/>
    <property type="match status" value="1"/>
</dbReference>
<evidence type="ECO:0000256" key="6">
    <source>
        <dbReference type="ARBA" id="ARBA00023136"/>
    </source>
</evidence>
<dbReference type="Gene3D" id="3.30.450.20">
    <property type="entry name" value="PAS domain"/>
    <property type="match status" value="1"/>
</dbReference>
<feature type="domain" description="HAMP" evidence="12">
    <location>
        <begin position="346"/>
        <end position="398"/>
    </location>
</feature>
<dbReference type="Pfam" id="PF00015">
    <property type="entry name" value="MCPsignal"/>
    <property type="match status" value="1"/>
</dbReference>
<evidence type="ECO:0000256" key="8">
    <source>
        <dbReference type="ARBA" id="ARBA00029447"/>
    </source>
</evidence>
<gene>
    <name evidence="13" type="ORF">SAMN04488502_106107</name>
</gene>
<feature type="domain" description="Methyl-accepting transducer" evidence="11">
    <location>
        <begin position="417"/>
        <end position="688"/>
    </location>
</feature>
<dbReference type="PROSITE" id="PS50885">
    <property type="entry name" value="HAMP"/>
    <property type="match status" value="1"/>
</dbReference>
<keyword evidence="7 9" id="KW-0807">Transducer</keyword>
<dbReference type="EMBL" id="FNHB01000006">
    <property type="protein sequence ID" value="SDM64908.1"/>
    <property type="molecule type" value="Genomic_DNA"/>
</dbReference>
<sequence>MFKRMVTMLSTKRQLLQGAVRAKIKPAALRSFMTGQGRLHGIDRQTLVKSATSLRAKAALYTVVTCMIPVAAVGWYFIHETAAGLTEAAIERNSQVAERIASDIGSLLQTKKNFLMLASADAAIRSLDREAGRRQLSMLQPFYGSNDPLFIVGSDGQQILRTDEKPLVNVADHEYFKQGIKGRAGFAGPVKSEADGSLTLIGAAPIYGADHKVEGLLGANIELANLRFMVEQVLSQNPGYGVTILDANLIPVFHQGDSSAVEEQRALTEPLYSTAVEEQSGSSVGILRGQEYFTSYRPIADSGWIAVVTYPKAVVSERIAAMIERGAAVTLLIIAVFAAAGLYFTKQALAPLQQLANGVENVAKGNLTYRLNYRRQDELGQVSAAFDEMTARLQEIVLSVKQSSALVFEASGSVAAACAQSQAGSAQVAAAVGSIAGKLADQGQTTADAQRQLQELAKLTAGVDEAMVSIARSAGQCAFFANDGQAVIARTLGNMGQLKQLMEKAGQMVGSLGESTREIGNISTAIAAIASQTNLLALNAAIEAARAGEAGRGFAVVADEVRKLAEQSAGATKNIAEITRKVAAETESVLAAMQDSYTHVDEGVNIAQISSTAFANIIGAAQGVQQQAEAGKQQTGGQLGHCRSALQAVEGIHCLAGENTHSAQDIAAVSEEQAAAAQDINGSIEKLKVMARQLDCLVEQFRIS</sequence>
<dbReference type="CDD" id="cd18774">
    <property type="entry name" value="PDC2_HK_sensor"/>
    <property type="match status" value="1"/>
</dbReference>
<evidence type="ECO:0000256" key="1">
    <source>
        <dbReference type="ARBA" id="ARBA00004651"/>
    </source>
</evidence>
<dbReference type="InterPro" id="IPR004089">
    <property type="entry name" value="MCPsignal_dom"/>
</dbReference>
<dbReference type="AlphaFoldDB" id="A0A1G9UYB7"/>
<dbReference type="InterPro" id="IPR003660">
    <property type="entry name" value="HAMP_dom"/>
</dbReference>
<dbReference type="SMART" id="SM00283">
    <property type="entry name" value="MA"/>
    <property type="match status" value="1"/>
</dbReference>
<organism evidence="13 14">
    <name type="scientific">Dendrosporobacter quercicolus</name>
    <dbReference type="NCBI Taxonomy" id="146817"/>
    <lineage>
        <taxon>Bacteria</taxon>
        <taxon>Bacillati</taxon>
        <taxon>Bacillota</taxon>
        <taxon>Negativicutes</taxon>
        <taxon>Selenomonadales</taxon>
        <taxon>Sporomusaceae</taxon>
        <taxon>Dendrosporobacter</taxon>
    </lineage>
</organism>
<evidence type="ECO:0000256" key="2">
    <source>
        <dbReference type="ARBA" id="ARBA00022475"/>
    </source>
</evidence>
<dbReference type="SMART" id="SM00304">
    <property type="entry name" value="HAMP"/>
    <property type="match status" value="1"/>
</dbReference>
<comment type="similarity">
    <text evidence="8">Belongs to the methyl-accepting chemotaxis (MCP) protein family.</text>
</comment>
<comment type="subcellular location">
    <subcellularLocation>
        <location evidence="1">Cell membrane</location>
        <topology evidence="1">Multi-pass membrane protein</topology>
    </subcellularLocation>
</comment>
<keyword evidence="4 10" id="KW-0812">Transmembrane</keyword>
<dbReference type="PROSITE" id="PS50111">
    <property type="entry name" value="CHEMOTAXIS_TRANSDUC_2"/>
    <property type="match status" value="1"/>
</dbReference>
<keyword evidence="14" id="KW-1185">Reference proteome</keyword>
<keyword evidence="6 10" id="KW-0472">Membrane</keyword>
<evidence type="ECO:0000259" key="11">
    <source>
        <dbReference type="PROSITE" id="PS50111"/>
    </source>
</evidence>
<dbReference type="PANTHER" id="PTHR32089:SF114">
    <property type="entry name" value="METHYL-ACCEPTING CHEMOTAXIS PROTEIN MCPB"/>
    <property type="match status" value="1"/>
</dbReference>
<dbReference type="GO" id="GO:0007165">
    <property type="term" value="P:signal transduction"/>
    <property type="evidence" value="ECO:0007669"/>
    <property type="project" value="UniProtKB-KW"/>
</dbReference>
<dbReference type="GO" id="GO:0006935">
    <property type="term" value="P:chemotaxis"/>
    <property type="evidence" value="ECO:0007669"/>
    <property type="project" value="UniProtKB-KW"/>
</dbReference>
<evidence type="ECO:0000313" key="13">
    <source>
        <dbReference type="EMBL" id="SDM64908.1"/>
    </source>
</evidence>
<name>A0A1G9UYB7_9FIRM</name>
<evidence type="ECO:0000256" key="7">
    <source>
        <dbReference type="ARBA" id="ARBA00023224"/>
    </source>
</evidence>
<evidence type="ECO:0000259" key="12">
    <source>
        <dbReference type="PROSITE" id="PS50885"/>
    </source>
</evidence>
<accession>A0A1G9UYB7</accession>
<dbReference type="Proteomes" id="UP000214880">
    <property type="component" value="Unassembled WGS sequence"/>
</dbReference>
<dbReference type="CDD" id="cd06225">
    <property type="entry name" value="HAMP"/>
    <property type="match status" value="1"/>
</dbReference>
<dbReference type="PANTHER" id="PTHR32089">
    <property type="entry name" value="METHYL-ACCEPTING CHEMOTAXIS PROTEIN MCPB"/>
    <property type="match status" value="1"/>
</dbReference>
<dbReference type="STRING" id="146817.SAMN04488502_106107"/>
<keyword evidence="5 10" id="KW-1133">Transmembrane helix</keyword>
<evidence type="ECO:0000256" key="10">
    <source>
        <dbReference type="SAM" id="Phobius"/>
    </source>
</evidence>
<reference evidence="13 14" key="1">
    <citation type="submission" date="2016-10" db="EMBL/GenBank/DDBJ databases">
        <authorList>
            <person name="de Groot N.N."/>
        </authorList>
    </citation>
    <scope>NUCLEOTIDE SEQUENCE [LARGE SCALE GENOMIC DNA]</scope>
    <source>
        <strain evidence="13 14">DSM 1736</strain>
    </source>
</reference>
<dbReference type="RefSeq" id="WP_173812739.1">
    <property type="nucleotide sequence ID" value="NZ_FNHB01000006.1"/>
</dbReference>
<protein>
    <submittedName>
        <fullName evidence="13">Methyl-accepting chemotaxis protein</fullName>
    </submittedName>
</protein>
<dbReference type="GO" id="GO:0005886">
    <property type="term" value="C:plasma membrane"/>
    <property type="evidence" value="ECO:0007669"/>
    <property type="project" value="UniProtKB-SubCell"/>
</dbReference>
<proteinExistence type="inferred from homology"/>
<keyword evidence="2" id="KW-1003">Cell membrane</keyword>
<dbReference type="SUPFAM" id="SSF58104">
    <property type="entry name" value="Methyl-accepting chemotaxis protein (MCP) signaling domain"/>
    <property type="match status" value="1"/>
</dbReference>